<accession>A0ABS9MG44</accession>
<evidence type="ECO:0000256" key="6">
    <source>
        <dbReference type="ARBA" id="ARBA00038076"/>
    </source>
</evidence>
<feature type="transmembrane region" description="Helical" evidence="7">
    <location>
        <begin position="362"/>
        <end position="382"/>
    </location>
</feature>
<keyword evidence="4 7" id="KW-1133">Transmembrane helix</keyword>
<dbReference type="EMBL" id="JAKNHQ010000002">
    <property type="protein sequence ID" value="MCG4609763.1"/>
    <property type="molecule type" value="Genomic_DNA"/>
</dbReference>
<comment type="similarity">
    <text evidence="6">Belongs to the ABC-4 integral membrane protein family.</text>
</comment>
<evidence type="ECO:0000256" key="2">
    <source>
        <dbReference type="ARBA" id="ARBA00022475"/>
    </source>
</evidence>
<name>A0ABS9MG44_9FIRM</name>
<sequence>MKWKDMIGMSLSNLFKRKVRTLLTVAGVIIGTCAIVVMVSFGIGINESMNTMMEGMGDLTIVQINNYNQTPESTPLDDDMIAKIEAIPHVVAVTPVYTLDWNAVTINSGKYAYQGQIYGVNMKSLADFGYTVQEGSLPGDDFEENMILFGWSALYNFYNTKKTSNNMIFAQPDATGTIPDPYVDPMKDELELVINEMQGNLDEGTSTTTASKKQKPIELKCIGVMGDDWSRNPPPGYAVFMDVSFAKKLQEQYNKINDVDTTNTKSSYDNVSVKAESVEYVAEVEEAIQALGFADTYSMESIRKPLEQQMSTIQMILGGLGAISLLVAALGITNTMIMSIYERTREIGVMKVLGCVVGNIRTMFLVEAGTIGFMGGILGLAFSYGISFAINSFAAAGNSISLGGIVGVGVTGSNVSIIPVWLAFGALVFATMIGLISGFYPANRAVKISALTAIKQE</sequence>
<dbReference type="Pfam" id="PF12704">
    <property type="entry name" value="MacB_PCD"/>
    <property type="match status" value="1"/>
</dbReference>
<evidence type="ECO:0000256" key="4">
    <source>
        <dbReference type="ARBA" id="ARBA00022989"/>
    </source>
</evidence>
<comment type="subcellular location">
    <subcellularLocation>
        <location evidence="1">Cell membrane</location>
        <topology evidence="1">Multi-pass membrane protein</topology>
    </subcellularLocation>
</comment>
<reference evidence="10 11" key="1">
    <citation type="submission" date="2022-01" db="EMBL/GenBank/DDBJ databases">
        <title>Collection of gut derived symbiotic bacterial strains cultured from healthy donors.</title>
        <authorList>
            <person name="Lin H."/>
            <person name="Kohout C."/>
            <person name="Waligurski E."/>
            <person name="Pamer E.G."/>
        </authorList>
    </citation>
    <scope>NUCLEOTIDE SEQUENCE [LARGE SCALE GENOMIC DNA]</scope>
    <source>
        <strain evidence="10 11">DFI.7.58</strain>
    </source>
</reference>
<evidence type="ECO:0000259" key="9">
    <source>
        <dbReference type="Pfam" id="PF12704"/>
    </source>
</evidence>
<feature type="domain" description="ABC3 transporter permease C-terminal" evidence="8">
    <location>
        <begin position="320"/>
        <end position="449"/>
    </location>
</feature>
<feature type="transmembrane region" description="Helical" evidence="7">
    <location>
        <begin position="315"/>
        <end position="341"/>
    </location>
</feature>
<dbReference type="InterPro" id="IPR050250">
    <property type="entry name" value="Macrolide_Exporter_MacB"/>
</dbReference>
<dbReference type="InterPro" id="IPR003838">
    <property type="entry name" value="ABC3_permease_C"/>
</dbReference>
<comment type="caution">
    <text evidence="10">The sequence shown here is derived from an EMBL/GenBank/DDBJ whole genome shotgun (WGS) entry which is preliminary data.</text>
</comment>
<evidence type="ECO:0000256" key="5">
    <source>
        <dbReference type="ARBA" id="ARBA00023136"/>
    </source>
</evidence>
<dbReference type="PANTHER" id="PTHR30572">
    <property type="entry name" value="MEMBRANE COMPONENT OF TRANSPORTER-RELATED"/>
    <property type="match status" value="1"/>
</dbReference>
<dbReference type="PANTHER" id="PTHR30572:SF4">
    <property type="entry name" value="ABC TRANSPORTER PERMEASE YTRF"/>
    <property type="match status" value="1"/>
</dbReference>
<evidence type="ECO:0000256" key="1">
    <source>
        <dbReference type="ARBA" id="ARBA00004651"/>
    </source>
</evidence>
<evidence type="ECO:0000256" key="7">
    <source>
        <dbReference type="SAM" id="Phobius"/>
    </source>
</evidence>
<proteinExistence type="inferred from homology"/>
<dbReference type="Pfam" id="PF02687">
    <property type="entry name" value="FtsX"/>
    <property type="match status" value="1"/>
</dbReference>
<evidence type="ECO:0000256" key="3">
    <source>
        <dbReference type="ARBA" id="ARBA00022692"/>
    </source>
</evidence>
<feature type="transmembrane region" description="Helical" evidence="7">
    <location>
        <begin position="420"/>
        <end position="440"/>
    </location>
</feature>
<protein>
    <submittedName>
        <fullName evidence="10">ABC transporter permease</fullName>
    </submittedName>
</protein>
<gene>
    <name evidence="10" type="ORF">L0P57_02235</name>
</gene>
<keyword evidence="11" id="KW-1185">Reference proteome</keyword>
<evidence type="ECO:0000313" key="10">
    <source>
        <dbReference type="EMBL" id="MCG4609763.1"/>
    </source>
</evidence>
<keyword evidence="3 7" id="KW-0812">Transmembrane</keyword>
<evidence type="ECO:0000313" key="11">
    <source>
        <dbReference type="Proteomes" id="UP001298681"/>
    </source>
</evidence>
<keyword evidence="5 7" id="KW-0472">Membrane</keyword>
<dbReference type="InterPro" id="IPR025857">
    <property type="entry name" value="MacB_PCD"/>
</dbReference>
<evidence type="ECO:0000259" key="8">
    <source>
        <dbReference type="Pfam" id="PF02687"/>
    </source>
</evidence>
<feature type="domain" description="MacB-like periplasmic core" evidence="9">
    <location>
        <begin position="21"/>
        <end position="290"/>
    </location>
</feature>
<organism evidence="10 11">
    <name type="scientific">Anaeromassilibacillus senegalensis</name>
    <dbReference type="NCBI Taxonomy" id="1673717"/>
    <lineage>
        <taxon>Bacteria</taxon>
        <taxon>Bacillati</taxon>
        <taxon>Bacillota</taxon>
        <taxon>Clostridia</taxon>
        <taxon>Eubacteriales</taxon>
        <taxon>Acutalibacteraceae</taxon>
        <taxon>Anaeromassilibacillus</taxon>
    </lineage>
</organism>
<feature type="transmembrane region" description="Helical" evidence="7">
    <location>
        <begin position="388"/>
        <end position="408"/>
    </location>
</feature>
<dbReference type="RefSeq" id="WP_087229227.1">
    <property type="nucleotide sequence ID" value="NZ_JAKNHQ010000002.1"/>
</dbReference>
<keyword evidence="2" id="KW-1003">Cell membrane</keyword>
<dbReference type="Proteomes" id="UP001298681">
    <property type="component" value="Unassembled WGS sequence"/>
</dbReference>
<feature type="transmembrane region" description="Helical" evidence="7">
    <location>
        <begin position="21"/>
        <end position="43"/>
    </location>
</feature>